<dbReference type="EMBL" id="JAYMYS010000003">
    <property type="protein sequence ID" value="KAK7399541.1"/>
    <property type="molecule type" value="Genomic_DNA"/>
</dbReference>
<gene>
    <name evidence="1" type="ORF">VNO78_10726</name>
</gene>
<comment type="caution">
    <text evidence="1">The sequence shown here is derived from an EMBL/GenBank/DDBJ whole genome shotgun (WGS) entry which is preliminary data.</text>
</comment>
<evidence type="ECO:0000313" key="1">
    <source>
        <dbReference type="EMBL" id="KAK7399541.1"/>
    </source>
</evidence>
<accession>A0AAN9SL42</accession>
<organism evidence="1 2">
    <name type="scientific">Psophocarpus tetragonolobus</name>
    <name type="common">Winged bean</name>
    <name type="synonym">Dolichos tetragonolobus</name>
    <dbReference type="NCBI Taxonomy" id="3891"/>
    <lineage>
        <taxon>Eukaryota</taxon>
        <taxon>Viridiplantae</taxon>
        <taxon>Streptophyta</taxon>
        <taxon>Embryophyta</taxon>
        <taxon>Tracheophyta</taxon>
        <taxon>Spermatophyta</taxon>
        <taxon>Magnoliopsida</taxon>
        <taxon>eudicotyledons</taxon>
        <taxon>Gunneridae</taxon>
        <taxon>Pentapetalae</taxon>
        <taxon>rosids</taxon>
        <taxon>fabids</taxon>
        <taxon>Fabales</taxon>
        <taxon>Fabaceae</taxon>
        <taxon>Papilionoideae</taxon>
        <taxon>50 kb inversion clade</taxon>
        <taxon>NPAAA clade</taxon>
        <taxon>indigoferoid/millettioid clade</taxon>
        <taxon>Phaseoleae</taxon>
        <taxon>Psophocarpus</taxon>
    </lineage>
</organism>
<dbReference type="Proteomes" id="UP001386955">
    <property type="component" value="Unassembled WGS sequence"/>
</dbReference>
<reference evidence="1 2" key="1">
    <citation type="submission" date="2024-01" db="EMBL/GenBank/DDBJ databases">
        <title>The genomes of 5 underutilized Papilionoideae crops provide insights into root nodulation and disease resistanc.</title>
        <authorList>
            <person name="Jiang F."/>
        </authorList>
    </citation>
    <scope>NUCLEOTIDE SEQUENCE [LARGE SCALE GENOMIC DNA]</scope>
    <source>
        <strain evidence="1">DUOXIRENSHENG_FW03</strain>
        <tissue evidence="1">Leaves</tissue>
    </source>
</reference>
<evidence type="ECO:0000313" key="2">
    <source>
        <dbReference type="Proteomes" id="UP001386955"/>
    </source>
</evidence>
<protein>
    <submittedName>
        <fullName evidence="1">Uncharacterized protein</fullName>
    </submittedName>
</protein>
<dbReference type="AlphaFoldDB" id="A0AAN9SL42"/>
<name>A0AAN9SL42_PSOTE</name>
<sequence>MSTSSIRETPQLVAISPSALAVILDLRGMIDEPPTIVIEACSHRPPSSYRHCLSCTVCSRTPALFRCLPSPFLTAFSPLSLSLSGILT</sequence>
<keyword evidence="2" id="KW-1185">Reference proteome</keyword>
<proteinExistence type="predicted"/>